<evidence type="ECO:0000313" key="2">
    <source>
        <dbReference type="Proteomes" id="UP000663844"/>
    </source>
</evidence>
<accession>A0A820SHV1</accession>
<dbReference type="Proteomes" id="UP000663844">
    <property type="component" value="Unassembled WGS sequence"/>
</dbReference>
<evidence type="ECO:0000313" key="1">
    <source>
        <dbReference type="EMBL" id="CAF4450151.1"/>
    </source>
</evidence>
<proteinExistence type="predicted"/>
<feature type="non-terminal residue" evidence="1">
    <location>
        <position position="142"/>
    </location>
</feature>
<dbReference type="AlphaFoldDB" id="A0A820SHV1"/>
<organism evidence="1 2">
    <name type="scientific">Adineta steineri</name>
    <dbReference type="NCBI Taxonomy" id="433720"/>
    <lineage>
        <taxon>Eukaryota</taxon>
        <taxon>Metazoa</taxon>
        <taxon>Spiralia</taxon>
        <taxon>Gnathifera</taxon>
        <taxon>Rotifera</taxon>
        <taxon>Eurotatoria</taxon>
        <taxon>Bdelloidea</taxon>
        <taxon>Adinetida</taxon>
        <taxon>Adinetidae</taxon>
        <taxon>Adineta</taxon>
    </lineage>
</organism>
<sequence length="142" mass="15268">NPFSIPTIPNDISTVPVQATAIDLLYDLNVDPSTLPTNAPPTSPSTLRIQATALTIMTGTTTSTAPYDDQFLDWLTQSDDLMCGVDPNLSGQSKKADINMLKSTEDLLGSIYKQQQQQQPTTLTTVQEVAQESTVSSPISIP</sequence>
<protein>
    <submittedName>
        <fullName evidence="1">Uncharacterized protein</fullName>
    </submittedName>
</protein>
<gene>
    <name evidence="1" type="ORF">OXD698_LOCUS54343</name>
</gene>
<feature type="non-terminal residue" evidence="1">
    <location>
        <position position="1"/>
    </location>
</feature>
<dbReference type="EMBL" id="CAJOAZ010032789">
    <property type="protein sequence ID" value="CAF4450151.1"/>
    <property type="molecule type" value="Genomic_DNA"/>
</dbReference>
<name>A0A820SHV1_9BILA</name>
<comment type="caution">
    <text evidence="1">The sequence shown here is derived from an EMBL/GenBank/DDBJ whole genome shotgun (WGS) entry which is preliminary data.</text>
</comment>
<reference evidence="1" key="1">
    <citation type="submission" date="2021-02" db="EMBL/GenBank/DDBJ databases">
        <authorList>
            <person name="Nowell W R."/>
        </authorList>
    </citation>
    <scope>NUCLEOTIDE SEQUENCE</scope>
</reference>